<dbReference type="PANTHER" id="PTHR30621:SF0">
    <property type="entry name" value="BIFUNCTIONAL GLUTAMINE SYNTHETASE ADENYLYLTRANSFERASE_ADENYLYL-REMOVING ENZYME"/>
    <property type="match status" value="1"/>
</dbReference>
<dbReference type="PANTHER" id="PTHR30621">
    <property type="entry name" value="GLUTAMINE SYNTHETASE ADENYLYLTRANSFERASE"/>
    <property type="match status" value="1"/>
</dbReference>
<protein>
    <submittedName>
        <fullName evidence="9">Glutamate-ammonia-ligase adenylyltransferase</fullName>
    </submittedName>
</protein>
<keyword evidence="1" id="KW-0808">Transferase</keyword>
<evidence type="ECO:0000256" key="1">
    <source>
        <dbReference type="ARBA" id="ARBA00022679"/>
    </source>
</evidence>
<dbReference type="InterPro" id="IPR043519">
    <property type="entry name" value="NT_sf"/>
</dbReference>
<dbReference type="Proteomes" id="UP000628854">
    <property type="component" value="Unassembled WGS sequence"/>
</dbReference>
<sequence length="909" mass="99637">MIEITSLATSEAEAFQTGSEIAPYLARAARRAPRAIEILNTDGAAALHAWSLDQARAAAGLETIDEVMTALRQAKLANHIAVAALDLAQRAALIEITGHLTEFADVAVESALQAALKARGLSGDGIFLIALGKMGAFELNYSSDIDMAAFYDPDVFDGGKLAASEAASRVVRDAMKILQENTGDGYVFRTDLRLRPDPSSTPLAVSTQMASIYYESVGQNWERMVWIKARICAGDRGAAEKFLEVLEPFVWRRHMDYWAIADVQAIKRMINAKAGSSDMDDAAADLKLGPGGIREVEFFVQTQQIIMGGRNDALRSRKTLNGLHALVALGAVDGQVGTDLEQAYIQLRGVEHRIQMLEDEQTHSLPQDEATRLKVARLCGVDDLKAFDKGIAETRRVVSQHYRDLFAEEERKAEWAAKGNLVFTGVDDDPGTVETLASLGFSEPSRVISAIGNWHRGKTPATRTERGRGLLTALLPDLLNAMSRTGEPDMAFNRFSRFFEGLRSGVQTLSMLLAETTLLEDLVTTLAIAPRLSDTLARRPGLLEALISQAGQEYPPALSRDADFETQMDEVRQWQNERAFLIGHRLLHSRLPAPQAALAWSDLADACISLMADAAAIETARKYGPQPGHWVVGALGKLGGKELTAGSDLDLIIVYEPSEDGAENAPFWFAKFAQRLITALSAETAEGRLYEVDMRLRPSGRAGPVAVSVSAFDRYQHDEAWTWELMALTRLRIVAGEVALGEQVLEIARHAIVNRPDEAACRFDILDMRQRLWRERPPRGDWDIKLADGGLVDLEFILQQEMLLSGNEASVIPTVRDAIDRLAETGALSEEDAGTLTSAFQFMQCLQQIQRLAVGAELTAENFSRGLKRRLAMATSCENFSQLESRYVAVTKAVSSIRCKKIGPLATES</sequence>
<dbReference type="Gene3D" id="1.20.120.330">
    <property type="entry name" value="Nucleotidyltransferases domain 2"/>
    <property type="match status" value="2"/>
</dbReference>
<dbReference type="Gene3D" id="3.30.460.10">
    <property type="entry name" value="Beta Polymerase, domain 2"/>
    <property type="match status" value="2"/>
</dbReference>
<accession>A0ABQ1J0I5</accession>
<feature type="domain" description="Glutamate-ammonia ligase adenylyltransferase repeated" evidence="7">
    <location>
        <begin position="22"/>
        <end position="244"/>
    </location>
</feature>
<dbReference type="NCBIfam" id="NF008292">
    <property type="entry name" value="PRK11072.1"/>
    <property type="match status" value="1"/>
</dbReference>
<evidence type="ECO:0000256" key="5">
    <source>
        <dbReference type="ARBA" id="ARBA00022842"/>
    </source>
</evidence>
<name>A0ABQ1J0I5_9PROT</name>
<keyword evidence="3" id="KW-0547">Nucleotide-binding</keyword>
<evidence type="ECO:0000256" key="6">
    <source>
        <dbReference type="ARBA" id="ARBA00023268"/>
    </source>
</evidence>
<dbReference type="CDD" id="cd05401">
    <property type="entry name" value="NT_GlnE_GlnD_like"/>
    <property type="match status" value="2"/>
</dbReference>
<organism evidence="9 10">
    <name type="scientific">Henriciella pelagia</name>
    <dbReference type="NCBI Taxonomy" id="1977912"/>
    <lineage>
        <taxon>Bacteria</taxon>
        <taxon>Pseudomonadati</taxon>
        <taxon>Pseudomonadota</taxon>
        <taxon>Alphaproteobacteria</taxon>
        <taxon>Hyphomonadales</taxon>
        <taxon>Hyphomonadaceae</taxon>
        <taxon>Henriciella</taxon>
    </lineage>
</organism>
<keyword evidence="4" id="KW-0067">ATP-binding</keyword>
<proteinExistence type="predicted"/>
<keyword evidence="2 9" id="KW-0548">Nucleotidyltransferase</keyword>
<evidence type="ECO:0000313" key="9">
    <source>
        <dbReference type="EMBL" id="GGB56934.1"/>
    </source>
</evidence>
<evidence type="ECO:0000313" key="10">
    <source>
        <dbReference type="Proteomes" id="UP000628854"/>
    </source>
</evidence>
<dbReference type="Pfam" id="PF08335">
    <property type="entry name" value="GlnD_UR_UTase"/>
    <property type="match status" value="2"/>
</dbReference>
<dbReference type="InterPro" id="IPR023057">
    <property type="entry name" value="GlnE"/>
</dbReference>
<evidence type="ECO:0000259" key="8">
    <source>
        <dbReference type="Pfam" id="PF08335"/>
    </source>
</evidence>
<dbReference type="GO" id="GO:0016779">
    <property type="term" value="F:nucleotidyltransferase activity"/>
    <property type="evidence" value="ECO:0007669"/>
    <property type="project" value="UniProtKB-KW"/>
</dbReference>
<dbReference type="SUPFAM" id="SSF81593">
    <property type="entry name" value="Nucleotidyltransferase substrate binding subunit/domain"/>
    <property type="match status" value="2"/>
</dbReference>
<comment type="caution">
    <text evidence="9">The sequence shown here is derived from an EMBL/GenBank/DDBJ whole genome shotgun (WGS) entry which is preliminary data.</text>
</comment>
<keyword evidence="5" id="KW-0460">Magnesium</keyword>
<keyword evidence="6" id="KW-0511">Multifunctional enzyme</keyword>
<dbReference type="RefSeq" id="WP_084394046.1">
    <property type="nucleotide sequence ID" value="NZ_BMKF01000001.1"/>
</dbReference>
<keyword evidence="10" id="KW-1185">Reference proteome</keyword>
<feature type="domain" description="Glutamate-ammonia ligase adenylyltransferase repeated" evidence="7">
    <location>
        <begin position="520"/>
        <end position="746"/>
    </location>
</feature>
<evidence type="ECO:0000256" key="2">
    <source>
        <dbReference type="ARBA" id="ARBA00022695"/>
    </source>
</evidence>
<dbReference type="Gene3D" id="1.20.120.1510">
    <property type="match status" value="1"/>
</dbReference>
<dbReference type="Pfam" id="PF03710">
    <property type="entry name" value="GlnE"/>
    <property type="match status" value="2"/>
</dbReference>
<dbReference type="InterPro" id="IPR005190">
    <property type="entry name" value="GlnE_rpt_dom"/>
</dbReference>
<evidence type="ECO:0000259" key="7">
    <source>
        <dbReference type="Pfam" id="PF03710"/>
    </source>
</evidence>
<evidence type="ECO:0000256" key="4">
    <source>
        <dbReference type="ARBA" id="ARBA00022840"/>
    </source>
</evidence>
<feature type="domain" description="PII-uridylyltransferase/Glutamine-synthetase adenylyltransferase" evidence="8">
    <location>
        <begin position="266"/>
        <end position="406"/>
    </location>
</feature>
<feature type="domain" description="PII-uridylyltransferase/Glutamine-synthetase adenylyltransferase" evidence="8">
    <location>
        <begin position="781"/>
        <end position="894"/>
    </location>
</feature>
<dbReference type="EMBL" id="BMKF01000001">
    <property type="protein sequence ID" value="GGB56934.1"/>
    <property type="molecule type" value="Genomic_DNA"/>
</dbReference>
<reference evidence="10" key="1">
    <citation type="journal article" date="2019" name="Int. J. Syst. Evol. Microbiol.">
        <title>The Global Catalogue of Microorganisms (GCM) 10K type strain sequencing project: providing services to taxonomists for standard genome sequencing and annotation.</title>
        <authorList>
            <consortium name="The Broad Institute Genomics Platform"/>
            <consortium name="The Broad Institute Genome Sequencing Center for Infectious Disease"/>
            <person name="Wu L."/>
            <person name="Ma J."/>
        </authorList>
    </citation>
    <scope>NUCLEOTIDE SEQUENCE [LARGE SCALE GENOMIC DNA]</scope>
    <source>
        <strain evidence="10">CGMCC 1.15928</strain>
    </source>
</reference>
<gene>
    <name evidence="9" type="primary">glnE</name>
    <name evidence="9" type="ORF">GCM10011503_01610</name>
</gene>
<dbReference type="NCBIfam" id="NF010706">
    <property type="entry name" value="PRK14108.1"/>
    <property type="match status" value="1"/>
</dbReference>
<dbReference type="InterPro" id="IPR013546">
    <property type="entry name" value="PII_UdlTrfase/GS_AdlTrfase"/>
</dbReference>
<evidence type="ECO:0000256" key="3">
    <source>
        <dbReference type="ARBA" id="ARBA00022741"/>
    </source>
</evidence>
<dbReference type="SUPFAM" id="SSF81301">
    <property type="entry name" value="Nucleotidyltransferase"/>
    <property type="match status" value="2"/>
</dbReference>